<dbReference type="OrthoDB" id="2086294at2"/>
<comment type="caution">
    <text evidence="3">The sequence shown here is derived from an EMBL/GenBank/DDBJ whole genome shotgun (WGS) entry which is preliminary data.</text>
</comment>
<proteinExistence type="predicted"/>
<evidence type="ECO:0000256" key="1">
    <source>
        <dbReference type="ARBA" id="ARBA00004651"/>
    </source>
</evidence>
<keyword evidence="2" id="KW-1133">Transmembrane helix</keyword>
<dbReference type="PANTHER" id="PTHR23526:SF2">
    <property type="entry name" value="MAJOR FACILITATOR SUPERFAMILY (MFS) PROFILE DOMAIN-CONTAINING PROTEIN"/>
    <property type="match status" value="1"/>
</dbReference>
<feature type="transmembrane region" description="Helical" evidence="2">
    <location>
        <begin position="143"/>
        <end position="165"/>
    </location>
</feature>
<reference evidence="3 4" key="1">
    <citation type="submission" date="2018-09" db="EMBL/GenBank/DDBJ databases">
        <title>Cohnella cavernae sp. nov., isolated from a karst cave.</title>
        <authorList>
            <person name="Zhu H."/>
        </authorList>
    </citation>
    <scope>NUCLEOTIDE SEQUENCE [LARGE SCALE GENOMIC DNA]</scope>
    <source>
        <strain evidence="3 4">K2E09-144</strain>
    </source>
</reference>
<evidence type="ECO:0000313" key="3">
    <source>
        <dbReference type="EMBL" id="RIE01829.1"/>
    </source>
</evidence>
<feature type="transmembrane region" description="Helical" evidence="2">
    <location>
        <begin position="224"/>
        <end position="248"/>
    </location>
</feature>
<dbReference type="RefSeq" id="WP_119149886.1">
    <property type="nucleotide sequence ID" value="NZ_JBHSOV010000020.1"/>
</dbReference>
<feature type="transmembrane region" description="Helical" evidence="2">
    <location>
        <begin position="50"/>
        <end position="70"/>
    </location>
</feature>
<feature type="transmembrane region" description="Helical" evidence="2">
    <location>
        <begin position="286"/>
        <end position="305"/>
    </location>
</feature>
<gene>
    <name evidence="3" type="ORF">D3H35_13635</name>
</gene>
<organism evidence="3 4">
    <name type="scientific">Cohnella faecalis</name>
    <dbReference type="NCBI Taxonomy" id="2315694"/>
    <lineage>
        <taxon>Bacteria</taxon>
        <taxon>Bacillati</taxon>
        <taxon>Bacillota</taxon>
        <taxon>Bacilli</taxon>
        <taxon>Bacillales</taxon>
        <taxon>Paenibacillaceae</taxon>
        <taxon>Cohnella</taxon>
    </lineage>
</organism>
<dbReference type="Proteomes" id="UP000266340">
    <property type="component" value="Unassembled WGS sequence"/>
</dbReference>
<evidence type="ECO:0000313" key="4">
    <source>
        <dbReference type="Proteomes" id="UP000266340"/>
    </source>
</evidence>
<feature type="transmembrane region" description="Helical" evidence="2">
    <location>
        <begin position="82"/>
        <end position="102"/>
    </location>
</feature>
<dbReference type="Pfam" id="PF07690">
    <property type="entry name" value="MFS_1"/>
    <property type="match status" value="1"/>
</dbReference>
<protein>
    <submittedName>
        <fullName evidence="3">MFS transporter</fullName>
    </submittedName>
</protein>
<keyword evidence="4" id="KW-1185">Reference proteome</keyword>
<comment type="subcellular location">
    <subcellularLocation>
        <location evidence="1">Cell membrane</location>
        <topology evidence="1">Multi-pass membrane protein</topology>
    </subcellularLocation>
</comment>
<feature type="transmembrane region" description="Helical" evidence="2">
    <location>
        <begin position="177"/>
        <end position="196"/>
    </location>
</feature>
<dbReference type="InterPro" id="IPR011701">
    <property type="entry name" value="MFS"/>
</dbReference>
<dbReference type="Gene3D" id="1.20.1250.20">
    <property type="entry name" value="MFS general substrate transporter like domains"/>
    <property type="match status" value="1"/>
</dbReference>
<dbReference type="SUPFAM" id="SSF103473">
    <property type="entry name" value="MFS general substrate transporter"/>
    <property type="match status" value="1"/>
</dbReference>
<keyword evidence="2" id="KW-0812">Transmembrane</keyword>
<name>A0A398CKU5_9BACL</name>
<dbReference type="GO" id="GO:0022857">
    <property type="term" value="F:transmembrane transporter activity"/>
    <property type="evidence" value="ECO:0007669"/>
    <property type="project" value="InterPro"/>
</dbReference>
<evidence type="ECO:0000256" key="2">
    <source>
        <dbReference type="SAM" id="Phobius"/>
    </source>
</evidence>
<feature type="transmembrane region" description="Helical" evidence="2">
    <location>
        <begin position="311"/>
        <end position="334"/>
    </location>
</feature>
<feature type="transmembrane region" description="Helical" evidence="2">
    <location>
        <begin position="108"/>
        <end position="131"/>
    </location>
</feature>
<dbReference type="InterPro" id="IPR052528">
    <property type="entry name" value="Sugar_transport-like"/>
</dbReference>
<dbReference type="AlphaFoldDB" id="A0A398CKU5"/>
<feature type="transmembrane region" description="Helical" evidence="2">
    <location>
        <begin position="380"/>
        <end position="399"/>
    </location>
</feature>
<feature type="transmembrane region" description="Helical" evidence="2">
    <location>
        <begin position="355"/>
        <end position="374"/>
    </location>
</feature>
<sequence>MHNKRQSAHAGGQLDKQTLLLLAVNGLFITANALSGTFLGVYLWKESNDFILLGWFTLLTHAFMALTFWIAGNVAKEGNKMIVLRLGIGASASFYVLVLLFGKAAIQYVWLLGIVQGIAVGFFWLAFNVVYFEATNADNRDRFNGWSGVIGSVAGMVAPWCSGYLISKMAGESGYRVIFMISFGLFLAGIGVSFLLQKRAAAGNYDWLLTVRALRKPGAPWRPVVAALVAQGLREGVFGIVIGVLVYIQTGSEWKLGNFALITSAVGFASFYAVGKWLKPAWREKAMLVGTIVMTAVIVPFFFGVSFTTLLLFGIGVALFIPLYTIPMTSAVFDMIGKDEESARQRVEYVVMRELALNAGRIAGMAIFISTLYISRAPVVINWLLLLIGSAPMLSWYFMRRRLAAE</sequence>
<accession>A0A398CKU5</accession>
<dbReference type="InterPro" id="IPR036259">
    <property type="entry name" value="MFS_trans_sf"/>
</dbReference>
<dbReference type="PANTHER" id="PTHR23526">
    <property type="entry name" value="INTEGRAL MEMBRANE TRANSPORT PROTEIN-RELATED"/>
    <property type="match status" value="1"/>
</dbReference>
<keyword evidence="2" id="KW-0472">Membrane</keyword>
<feature type="transmembrane region" description="Helical" evidence="2">
    <location>
        <begin position="20"/>
        <end position="44"/>
    </location>
</feature>
<dbReference type="EMBL" id="QXJM01000039">
    <property type="protein sequence ID" value="RIE01829.1"/>
    <property type="molecule type" value="Genomic_DNA"/>
</dbReference>
<dbReference type="GO" id="GO:0005886">
    <property type="term" value="C:plasma membrane"/>
    <property type="evidence" value="ECO:0007669"/>
    <property type="project" value="UniProtKB-SubCell"/>
</dbReference>
<feature type="transmembrane region" description="Helical" evidence="2">
    <location>
        <begin position="254"/>
        <end position="274"/>
    </location>
</feature>